<name>A0A1I5NFA2_9ACTN</name>
<dbReference type="PANTHER" id="PTHR30466:SF1">
    <property type="entry name" value="FMN REDUCTASE (NADH) RUTF"/>
    <property type="match status" value="1"/>
</dbReference>
<dbReference type="GeneID" id="99650979"/>
<dbReference type="RefSeq" id="WP_021591882.1">
    <property type="nucleotide sequence ID" value="NZ_CP083237.1"/>
</dbReference>
<dbReference type="SUPFAM" id="SSF50475">
    <property type="entry name" value="FMN-binding split barrel"/>
    <property type="match status" value="1"/>
</dbReference>
<dbReference type="Pfam" id="PF01613">
    <property type="entry name" value="Flavin_Reduct"/>
    <property type="match status" value="1"/>
</dbReference>
<evidence type="ECO:0000313" key="5">
    <source>
        <dbReference type="Proteomes" id="UP000183413"/>
    </source>
</evidence>
<dbReference type="SMART" id="SM00903">
    <property type="entry name" value="Flavin_Reduct"/>
    <property type="match status" value="1"/>
</dbReference>
<dbReference type="GO" id="GO:0042602">
    <property type="term" value="F:riboflavin reductase (NADPH) activity"/>
    <property type="evidence" value="ECO:0007669"/>
    <property type="project" value="TreeGrafter"/>
</dbReference>
<dbReference type="Proteomes" id="UP000183413">
    <property type="component" value="Unassembled WGS sequence"/>
</dbReference>
<dbReference type="eggNOG" id="COG1853">
    <property type="taxonomic scope" value="Bacteria"/>
</dbReference>
<dbReference type="PANTHER" id="PTHR30466">
    <property type="entry name" value="FLAVIN REDUCTASE"/>
    <property type="match status" value="1"/>
</dbReference>
<organism evidence="4 5">
    <name type="scientific">Actinomadura madurae</name>
    <dbReference type="NCBI Taxonomy" id="1993"/>
    <lineage>
        <taxon>Bacteria</taxon>
        <taxon>Bacillati</taxon>
        <taxon>Actinomycetota</taxon>
        <taxon>Actinomycetes</taxon>
        <taxon>Streptosporangiales</taxon>
        <taxon>Thermomonosporaceae</taxon>
        <taxon>Actinomadura</taxon>
    </lineage>
</organism>
<dbReference type="GO" id="GO:0006208">
    <property type="term" value="P:pyrimidine nucleobase catabolic process"/>
    <property type="evidence" value="ECO:0007669"/>
    <property type="project" value="TreeGrafter"/>
</dbReference>
<gene>
    <name evidence="4" type="ORF">SAMN04489713_112133</name>
</gene>
<evidence type="ECO:0000256" key="2">
    <source>
        <dbReference type="SAM" id="MobiDB-lite"/>
    </source>
</evidence>
<sequence length="195" mass="20469">MGTELGSAIPPGDTRQATRAPVTPAAPPADHHGLRDVLARFASGVTITTTRRVGGEPIGITASSFSALSLEPALVLVCVARSALSFPFFNDCATFGISILAEGQADVALRYATAGALKFTDEDHFVGAASGVPLIHGALAHIECERHQSLPGGDHIILIGRVVHSARTSGRPLLNFNRTFGEFTQASRDERDADD</sequence>
<evidence type="ECO:0000313" key="4">
    <source>
        <dbReference type="EMBL" id="SFP20459.1"/>
    </source>
</evidence>
<dbReference type="InterPro" id="IPR012349">
    <property type="entry name" value="Split_barrel_FMN-bd"/>
</dbReference>
<dbReference type="GO" id="GO:0010181">
    <property type="term" value="F:FMN binding"/>
    <property type="evidence" value="ECO:0007669"/>
    <property type="project" value="InterPro"/>
</dbReference>
<accession>A0A1I5NFA2</accession>
<dbReference type="EMBL" id="FOVH01000012">
    <property type="protein sequence ID" value="SFP20459.1"/>
    <property type="molecule type" value="Genomic_DNA"/>
</dbReference>
<dbReference type="InterPro" id="IPR002563">
    <property type="entry name" value="Flavin_Rdtase-like_dom"/>
</dbReference>
<keyword evidence="1" id="KW-0560">Oxidoreductase</keyword>
<protein>
    <submittedName>
        <fullName evidence="4">Flavin reductase ActVB</fullName>
    </submittedName>
</protein>
<feature type="domain" description="Flavin reductase like" evidence="3">
    <location>
        <begin position="38"/>
        <end position="182"/>
    </location>
</feature>
<proteinExistence type="predicted"/>
<dbReference type="Gene3D" id="2.30.110.10">
    <property type="entry name" value="Electron Transport, Fmn-binding Protein, Chain A"/>
    <property type="match status" value="1"/>
</dbReference>
<feature type="region of interest" description="Disordered" evidence="2">
    <location>
        <begin position="1"/>
        <end position="31"/>
    </location>
</feature>
<dbReference type="InParanoid" id="A0A1I5NFA2"/>
<dbReference type="AlphaFoldDB" id="A0A1I5NFA2"/>
<evidence type="ECO:0000259" key="3">
    <source>
        <dbReference type="SMART" id="SM00903"/>
    </source>
</evidence>
<evidence type="ECO:0000256" key="1">
    <source>
        <dbReference type="ARBA" id="ARBA00023002"/>
    </source>
</evidence>
<dbReference type="InterPro" id="IPR050268">
    <property type="entry name" value="NADH-dep_flavin_reductase"/>
</dbReference>
<reference evidence="4 5" key="1">
    <citation type="submission" date="2016-10" db="EMBL/GenBank/DDBJ databases">
        <authorList>
            <person name="de Groot N.N."/>
        </authorList>
    </citation>
    <scope>NUCLEOTIDE SEQUENCE [LARGE SCALE GENOMIC DNA]</scope>
    <source>
        <strain evidence="4 5">DSM 43067</strain>
    </source>
</reference>
<keyword evidence="5" id="KW-1185">Reference proteome</keyword>
<dbReference type="STRING" id="1993.SAMN04489713_112133"/>